<evidence type="ECO:0000313" key="4">
    <source>
        <dbReference type="EMBL" id="MFC0864436.1"/>
    </source>
</evidence>
<dbReference type="Proteomes" id="UP001589870">
    <property type="component" value="Unassembled WGS sequence"/>
</dbReference>
<keyword evidence="2" id="KW-1133">Transmembrane helix</keyword>
<organism evidence="4 5">
    <name type="scientific">Sphaerimonospora cavernae</name>
    <dbReference type="NCBI Taxonomy" id="1740611"/>
    <lineage>
        <taxon>Bacteria</taxon>
        <taxon>Bacillati</taxon>
        <taxon>Actinomycetota</taxon>
        <taxon>Actinomycetes</taxon>
        <taxon>Streptosporangiales</taxon>
        <taxon>Streptosporangiaceae</taxon>
        <taxon>Sphaerimonospora</taxon>
    </lineage>
</organism>
<evidence type="ECO:0000256" key="2">
    <source>
        <dbReference type="SAM" id="Phobius"/>
    </source>
</evidence>
<keyword evidence="3" id="KW-0732">Signal</keyword>
<feature type="region of interest" description="Disordered" evidence="1">
    <location>
        <begin position="355"/>
        <end position="386"/>
    </location>
</feature>
<feature type="chain" id="PRO_5046162491" evidence="3">
    <location>
        <begin position="27"/>
        <end position="772"/>
    </location>
</feature>
<keyword evidence="2" id="KW-0472">Membrane</keyword>
<protein>
    <submittedName>
        <fullName evidence="4">DUF6049 family protein</fullName>
    </submittedName>
</protein>
<feature type="compositionally biased region" description="Basic and acidic residues" evidence="1">
    <location>
        <begin position="763"/>
        <end position="772"/>
    </location>
</feature>
<feature type="compositionally biased region" description="Low complexity" evidence="1">
    <location>
        <begin position="742"/>
        <end position="757"/>
    </location>
</feature>
<evidence type="ECO:0000313" key="5">
    <source>
        <dbReference type="Proteomes" id="UP001589870"/>
    </source>
</evidence>
<accession>A0ABV6U7P2</accession>
<keyword evidence="2" id="KW-0812">Transmembrane</keyword>
<dbReference type="RefSeq" id="WP_394302546.1">
    <property type="nucleotide sequence ID" value="NZ_JBHMQT010000041.1"/>
</dbReference>
<dbReference type="EMBL" id="JBHMQT010000041">
    <property type="protein sequence ID" value="MFC0864436.1"/>
    <property type="molecule type" value="Genomic_DNA"/>
</dbReference>
<feature type="signal peptide" evidence="3">
    <location>
        <begin position="1"/>
        <end position="26"/>
    </location>
</feature>
<sequence length="772" mass="80996">MIRKAALLTLLTAVLAPAGMAGTAVAASSRHAAGTAAVTAVAATAPMDPLVVEKVTPEIPREAATSITISGTVTGTPQSSVQVRIHYSPGRPFATRAELATFLGDDGYVTTNWRTKIQVTQLDQSGKLPFEFSVTPQELGMSRAGVFPLAIEVLDAVTGQRVAIDRTVLPYVPADAEQIPKVRLALAMPIVDRPHRADDSTFMDDDLRGSVASGRLANLLKLVKTSHETVTWFVDPALLEDVRLTSAGSYTIKTSDGIRRAAADPAAGKWLDDLRTALSGKPVLATPYADPDLAALVHNKLDEPAVAAIRRGSSVASDVLGREVPTSTTWPAGGRLDRDTLDELAMSGVKSVLLSGDAFLSPPPDDTGTAQTGTPQTGTTPSTPDAALRVDTVAETPVTALLTDPALGQILGADVSAAGGAMLARQRFLGETAMIAFEETGQPGQEGQAGQAAEPGRAQPARTVVAVPETRTWNPDPAFVSSLLQAAAGAPWLRMTSLDSVKPTRAARSDFSYTDQDRQAELRNSYLGTVRRLGQEADAVSTVTTKHDQLFHGAILRLTAAAWRTDRKRAHAFAKQVESSIDDRLRRVSVIDTPRAVAGADGQVPVSVANKLDSDVTIKIRVTSDDAARLAIDVSGGVYETEPITVLRDRTQLVNVPVTVPGGGGGEATISVQVLTAEGKRYGKAVHVTVRATDYTGIAVVIVGAALVIMLAAVVMRILRRRSRRAFPFSAPDGGPAPPDATPSDAAPSGQAPPGQARAVPVEVERGDKPPA</sequence>
<feature type="compositionally biased region" description="Low complexity" evidence="1">
    <location>
        <begin position="366"/>
        <end position="385"/>
    </location>
</feature>
<feature type="region of interest" description="Disordered" evidence="1">
    <location>
        <begin position="728"/>
        <end position="772"/>
    </location>
</feature>
<comment type="caution">
    <text evidence="4">The sequence shown here is derived from an EMBL/GenBank/DDBJ whole genome shotgun (WGS) entry which is preliminary data.</text>
</comment>
<keyword evidence="5" id="KW-1185">Reference proteome</keyword>
<gene>
    <name evidence="4" type="ORF">ACFHYQ_19270</name>
</gene>
<evidence type="ECO:0000256" key="3">
    <source>
        <dbReference type="SAM" id="SignalP"/>
    </source>
</evidence>
<reference evidence="4 5" key="1">
    <citation type="submission" date="2024-09" db="EMBL/GenBank/DDBJ databases">
        <authorList>
            <person name="Sun Q."/>
            <person name="Mori K."/>
        </authorList>
    </citation>
    <scope>NUCLEOTIDE SEQUENCE [LARGE SCALE GENOMIC DNA]</scope>
    <source>
        <strain evidence="4 5">TBRC 1851</strain>
    </source>
</reference>
<evidence type="ECO:0000256" key="1">
    <source>
        <dbReference type="SAM" id="MobiDB-lite"/>
    </source>
</evidence>
<proteinExistence type="predicted"/>
<feature type="transmembrane region" description="Helical" evidence="2">
    <location>
        <begin position="695"/>
        <end position="719"/>
    </location>
</feature>
<name>A0ABV6U7P2_9ACTN</name>